<feature type="transmembrane region" description="Helical" evidence="1">
    <location>
        <begin position="100"/>
        <end position="119"/>
    </location>
</feature>
<dbReference type="Proteomes" id="UP001302949">
    <property type="component" value="Unassembled WGS sequence"/>
</dbReference>
<feature type="transmembrane region" description="Helical" evidence="1">
    <location>
        <begin position="301"/>
        <end position="325"/>
    </location>
</feature>
<name>A0ABU5QG21_9BACT</name>
<evidence type="ECO:0008006" key="4">
    <source>
        <dbReference type="Google" id="ProtNLM"/>
    </source>
</evidence>
<feature type="transmembrane region" description="Helical" evidence="1">
    <location>
        <begin position="49"/>
        <end position="68"/>
    </location>
</feature>
<sequence length="395" mass="46032">MSDFKNYYEESLGFLLNGKFSNSFLFFQAPGHPYLMSLVFRLTNTTEISLIQFLNAGIYVFCIVLSHLSFEIKPLWLKYVGTVSLSICVSYLSLMGYLAAEFHFLCYFVMGNFCLIKYLEAPIAKQKMLIVLVALFFGIAQFVRPLSFYYLLFFGFGLFYLKVLRKKTLVFESKATLWQYVLVFMVFMLVSLSLYKNATGKWAYQPSQNGLWSVYIGFNAKAKGIYNDADITEFRKIAEPLNWNGELLREILKPKTIERVQNNWQANAQQLPQRSLRLLVPYFTSYWFLVKSVPPSSMAVLWMKSVFVVSTLIVLLSYFVNLFYFFKLLKKKYLKPLEIFVFCALLSTFSYIFIHVFCLEIQARYAAHLVFLNLWILPLSLKSILQPNPKFNESS</sequence>
<evidence type="ECO:0000313" key="2">
    <source>
        <dbReference type="EMBL" id="MEA5141815.1"/>
    </source>
</evidence>
<reference evidence="2 3" key="1">
    <citation type="submission" date="2023-12" db="EMBL/GenBank/DDBJ databases">
        <title>Novel species of the genus Arcicella isolated from rivers.</title>
        <authorList>
            <person name="Lu H."/>
        </authorList>
    </citation>
    <scope>NUCLEOTIDE SEQUENCE [LARGE SCALE GENOMIC DNA]</scope>
    <source>
        <strain evidence="2 3">KCTC 23307</strain>
    </source>
</reference>
<keyword evidence="1" id="KW-1133">Transmembrane helix</keyword>
<keyword evidence="1" id="KW-0472">Membrane</keyword>
<feature type="transmembrane region" description="Helical" evidence="1">
    <location>
        <begin position="148"/>
        <end position="165"/>
    </location>
</feature>
<feature type="transmembrane region" description="Helical" evidence="1">
    <location>
        <begin position="337"/>
        <end position="357"/>
    </location>
</feature>
<comment type="caution">
    <text evidence="2">The sequence shown here is derived from an EMBL/GenBank/DDBJ whole genome shotgun (WGS) entry which is preliminary data.</text>
</comment>
<proteinExistence type="predicted"/>
<gene>
    <name evidence="2" type="ORF">VB248_21850</name>
</gene>
<accession>A0ABU5QG21</accession>
<keyword evidence="3" id="KW-1185">Reference proteome</keyword>
<feature type="transmembrane region" description="Helical" evidence="1">
    <location>
        <begin position="177"/>
        <end position="195"/>
    </location>
</feature>
<evidence type="ECO:0000313" key="3">
    <source>
        <dbReference type="Proteomes" id="UP001302949"/>
    </source>
</evidence>
<protein>
    <recommendedName>
        <fullName evidence="4">Glycosyltransferase RgtA/B/C/D-like domain-containing protein</fullName>
    </recommendedName>
</protein>
<dbReference type="RefSeq" id="WP_323298969.1">
    <property type="nucleotide sequence ID" value="NZ_JAYFUM010000033.1"/>
</dbReference>
<keyword evidence="1" id="KW-0812">Transmembrane</keyword>
<dbReference type="EMBL" id="JAYFUM010000033">
    <property type="protein sequence ID" value="MEA5141815.1"/>
    <property type="molecule type" value="Genomic_DNA"/>
</dbReference>
<organism evidence="2 3">
    <name type="scientific">Arcicella rigui</name>
    <dbReference type="NCBI Taxonomy" id="797020"/>
    <lineage>
        <taxon>Bacteria</taxon>
        <taxon>Pseudomonadati</taxon>
        <taxon>Bacteroidota</taxon>
        <taxon>Cytophagia</taxon>
        <taxon>Cytophagales</taxon>
        <taxon>Flectobacillaceae</taxon>
        <taxon>Arcicella</taxon>
    </lineage>
</organism>
<evidence type="ECO:0000256" key="1">
    <source>
        <dbReference type="SAM" id="Phobius"/>
    </source>
</evidence>